<dbReference type="EMBL" id="RJJR01000002">
    <property type="protein sequence ID" value="RNI39058.1"/>
    <property type="molecule type" value="Genomic_DNA"/>
</dbReference>
<dbReference type="AlphaFoldDB" id="A0A3M9NPV0"/>
<evidence type="ECO:0000313" key="1">
    <source>
        <dbReference type="EMBL" id="RNI39058.1"/>
    </source>
</evidence>
<keyword evidence="2" id="KW-1185">Reference proteome</keyword>
<reference evidence="1 2" key="1">
    <citation type="submission" date="2018-11" db="EMBL/GenBank/DDBJ databases">
        <title>Draft genome sequence of Ferruginibacter sp. BO-59.</title>
        <authorList>
            <person name="Im W.T."/>
        </authorList>
    </citation>
    <scope>NUCLEOTIDE SEQUENCE [LARGE SCALE GENOMIC DNA]</scope>
    <source>
        <strain evidence="1 2">BO-59</strain>
    </source>
</reference>
<name>A0A3M9NPV0_9BACT</name>
<protein>
    <submittedName>
        <fullName evidence="1">Uncharacterized protein</fullName>
    </submittedName>
</protein>
<proteinExistence type="predicted"/>
<sequence length="72" mass="8731">MDKKERLKIGIVSILYNIYPTLLQQYIRLRLGRFRNRESMLPVNLEIFKIFYFGKDIKKRERGLIRSRSANI</sequence>
<comment type="caution">
    <text evidence="1">The sequence shown here is derived from an EMBL/GenBank/DDBJ whole genome shotgun (WGS) entry which is preliminary data.</text>
</comment>
<dbReference type="Proteomes" id="UP000267223">
    <property type="component" value="Unassembled WGS sequence"/>
</dbReference>
<gene>
    <name evidence="1" type="ORF">EFY79_05235</name>
</gene>
<accession>A0A3M9NPV0</accession>
<organism evidence="1 2">
    <name type="scientific">Hanamia caeni</name>
    <dbReference type="NCBI Taxonomy" id="2294116"/>
    <lineage>
        <taxon>Bacteria</taxon>
        <taxon>Pseudomonadati</taxon>
        <taxon>Bacteroidota</taxon>
        <taxon>Chitinophagia</taxon>
        <taxon>Chitinophagales</taxon>
        <taxon>Chitinophagaceae</taxon>
        <taxon>Hanamia</taxon>
    </lineage>
</organism>
<evidence type="ECO:0000313" key="2">
    <source>
        <dbReference type="Proteomes" id="UP000267223"/>
    </source>
</evidence>